<dbReference type="EMBL" id="FXXP01000001">
    <property type="protein sequence ID" value="SMX27141.1"/>
    <property type="molecule type" value="Genomic_DNA"/>
</dbReference>
<evidence type="ECO:0000313" key="2">
    <source>
        <dbReference type="Proteomes" id="UP000225972"/>
    </source>
</evidence>
<dbReference type="AlphaFoldDB" id="A0A238J8V5"/>
<evidence type="ECO:0000313" key="1">
    <source>
        <dbReference type="EMBL" id="SMX27141.1"/>
    </source>
</evidence>
<dbReference type="RefSeq" id="WP_166652665.1">
    <property type="nucleotide sequence ID" value="NZ_FXXP01000001.1"/>
</dbReference>
<keyword evidence="2" id="KW-1185">Reference proteome</keyword>
<protein>
    <submittedName>
        <fullName evidence="1">Uncharacterized protein</fullName>
    </submittedName>
</protein>
<name>A0A238J8V5_9RHOB</name>
<organism evidence="1 2">
    <name type="scientific">Pelagimonas phthalicica</name>
    <dbReference type="NCBI Taxonomy" id="1037362"/>
    <lineage>
        <taxon>Bacteria</taxon>
        <taxon>Pseudomonadati</taxon>
        <taxon>Pseudomonadota</taxon>
        <taxon>Alphaproteobacteria</taxon>
        <taxon>Rhodobacterales</taxon>
        <taxon>Roseobacteraceae</taxon>
        <taxon>Pelagimonas</taxon>
    </lineage>
</organism>
<proteinExistence type="predicted"/>
<reference evidence="2" key="1">
    <citation type="submission" date="2017-05" db="EMBL/GenBank/DDBJ databases">
        <authorList>
            <person name="Rodrigo-Torres L."/>
            <person name="Arahal R. D."/>
            <person name="Lucena T."/>
        </authorList>
    </citation>
    <scope>NUCLEOTIDE SEQUENCE [LARGE SCALE GENOMIC DNA]</scope>
    <source>
        <strain evidence="2">CECT 8649</strain>
    </source>
</reference>
<accession>A0A238J8V5</accession>
<dbReference type="Proteomes" id="UP000225972">
    <property type="component" value="Unassembled WGS sequence"/>
</dbReference>
<sequence length="48" mass="5104">MANTAALNSTKTKAQEALEVLEQAWAYYTPTPRPAPAGPAYEDIPLAA</sequence>
<gene>
    <name evidence="1" type="ORF">TRP8649_01243</name>
</gene>